<dbReference type="InterPro" id="IPR009057">
    <property type="entry name" value="Homeodomain-like_sf"/>
</dbReference>
<name>A0A9W7DHZ9_AMBMO</name>
<dbReference type="PROSITE" id="PS50090">
    <property type="entry name" value="MYB_LIKE"/>
    <property type="match status" value="1"/>
</dbReference>
<protein>
    <submittedName>
        <fullName evidence="2">Unnamed protein product</fullName>
    </submittedName>
</protein>
<feature type="domain" description="Myb-like" evidence="1">
    <location>
        <begin position="8"/>
        <end position="55"/>
    </location>
</feature>
<evidence type="ECO:0000313" key="3">
    <source>
        <dbReference type="Proteomes" id="UP001165063"/>
    </source>
</evidence>
<dbReference type="AlphaFoldDB" id="A0A9W7DHZ9"/>
<dbReference type="Proteomes" id="UP001165063">
    <property type="component" value="Unassembled WGS sequence"/>
</dbReference>
<dbReference type="CDD" id="cd00167">
    <property type="entry name" value="SANT"/>
    <property type="match status" value="1"/>
</dbReference>
<accession>A0A9W7DHZ9</accession>
<reference evidence="2" key="1">
    <citation type="submission" date="2023-04" db="EMBL/GenBank/DDBJ databases">
        <title>Ambrosiozyma monospora NBRC 1965.</title>
        <authorList>
            <person name="Ichikawa N."/>
            <person name="Sato H."/>
            <person name="Tonouchi N."/>
        </authorList>
    </citation>
    <scope>NUCLEOTIDE SEQUENCE</scope>
    <source>
        <strain evidence="2">NBRC 1965</strain>
    </source>
</reference>
<dbReference type="Gene3D" id="1.10.10.60">
    <property type="entry name" value="Homeodomain-like"/>
    <property type="match status" value="1"/>
</dbReference>
<evidence type="ECO:0000259" key="1">
    <source>
        <dbReference type="PROSITE" id="PS50090"/>
    </source>
</evidence>
<dbReference type="SUPFAM" id="SSF46689">
    <property type="entry name" value="Homeodomain-like"/>
    <property type="match status" value="1"/>
</dbReference>
<comment type="caution">
    <text evidence="2">The sequence shown here is derived from an EMBL/GenBank/DDBJ whole genome shotgun (WGS) entry which is preliminary data.</text>
</comment>
<proteinExistence type="predicted"/>
<dbReference type="SMART" id="SM00717">
    <property type="entry name" value="SANT"/>
    <property type="match status" value="1"/>
</dbReference>
<organism evidence="2 3">
    <name type="scientific">Ambrosiozyma monospora</name>
    <name type="common">Yeast</name>
    <name type="synonym">Endomycopsis monosporus</name>
    <dbReference type="NCBI Taxonomy" id="43982"/>
    <lineage>
        <taxon>Eukaryota</taxon>
        <taxon>Fungi</taxon>
        <taxon>Dikarya</taxon>
        <taxon>Ascomycota</taxon>
        <taxon>Saccharomycotina</taxon>
        <taxon>Pichiomycetes</taxon>
        <taxon>Pichiales</taxon>
        <taxon>Pichiaceae</taxon>
        <taxon>Ambrosiozyma</taxon>
    </lineage>
</organism>
<gene>
    <name evidence="2" type="ORF">Amon01_000651900</name>
</gene>
<evidence type="ECO:0000313" key="2">
    <source>
        <dbReference type="EMBL" id="GMG41414.1"/>
    </source>
</evidence>
<sequence length="69" mass="8040">MVLDLKVWNSNQDRRLISMVEESPLISRPVNWSSVAVYFVHKTPAECKRRYEELKKPKKKTGNSTCDVC</sequence>
<dbReference type="Pfam" id="PF13921">
    <property type="entry name" value="Myb_DNA-bind_6"/>
    <property type="match status" value="1"/>
</dbReference>
<dbReference type="EMBL" id="BSXU01004181">
    <property type="protein sequence ID" value="GMG41414.1"/>
    <property type="molecule type" value="Genomic_DNA"/>
</dbReference>
<keyword evidence="3" id="KW-1185">Reference proteome</keyword>
<dbReference type="InterPro" id="IPR001005">
    <property type="entry name" value="SANT/Myb"/>
</dbReference>